<accession>W9HKC4</accession>
<sequence length="324" mass="36137">MTYSLVKRQKQDKPQREYTTDGCYALSCQIIYHALPDGIFDITGADAFLAATEIPETAKTTQWRQEHQDEDLPHVLARDLLEDHSGRAFSSIDQGQCGTCKPAGHTLSLTDMYGIPDKPQADLKGRIRGRKEALDAAAVNSMRAKPVALCVQEEMPRRTVQKGEPLLNSNVAILQDLPGFRARGFWLTHKIQFASGNAEKPNTNPKANPTLQLNTQAIHRDGLKDPPQRAPLSRNESPHNSLPRIRSARDSTRLLSFWKGGCFAIGQSILTASHIEEVESLPGADEPIPDIFETLDEMLRQRGNLDEAVDVATLMWKMIRNTYD</sequence>
<dbReference type="HOGENOM" id="CLU_074392_0_0_1"/>
<dbReference type="EMBL" id="JH717849">
    <property type="protein sequence ID" value="EWY81389.1"/>
    <property type="molecule type" value="Genomic_DNA"/>
</dbReference>
<proteinExistence type="predicted"/>
<name>W9HKC4_FUSOX</name>
<evidence type="ECO:0000313" key="2">
    <source>
        <dbReference type="EMBL" id="EWY81389.1"/>
    </source>
</evidence>
<evidence type="ECO:0000313" key="3">
    <source>
        <dbReference type="Proteomes" id="UP000030753"/>
    </source>
</evidence>
<dbReference type="AlphaFoldDB" id="W9HKC4"/>
<organism evidence="2 3">
    <name type="scientific">Fusarium oxysporum NRRL 32931</name>
    <dbReference type="NCBI Taxonomy" id="660029"/>
    <lineage>
        <taxon>Eukaryota</taxon>
        <taxon>Fungi</taxon>
        <taxon>Dikarya</taxon>
        <taxon>Ascomycota</taxon>
        <taxon>Pezizomycotina</taxon>
        <taxon>Sordariomycetes</taxon>
        <taxon>Hypocreomycetidae</taxon>
        <taxon>Hypocreales</taxon>
        <taxon>Nectriaceae</taxon>
        <taxon>Fusarium</taxon>
        <taxon>Fusarium oxysporum species complex</taxon>
    </lineage>
</organism>
<dbReference type="OrthoDB" id="4978770at2759"/>
<protein>
    <submittedName>
        <fullName evidence="2">Uncharacterized protein</fullName>
    </submittedName>
</protein>
<reference evidence="2 3" key="1">
    <citation type="submission" date="2011-06" db="EMBL/GenBank/DDBJ databases">
        <title>The Genome Sequence of Fusarium oxysporum FOSC 3-a.</title>
        <authorList>
            <consortium name="The Broad Institute Genome Sequencing Platform"/>
            <person name="Ma L.-J."/>
            <person name="Gale L.R."/>
            <person name="Schwartz D.C."/>
            <person name="Zhou S."/>
            <person name="Corby-Kistler H."/>
            <person name="Young S.K."/>
            <person name="Zeng Q."/>
            <person name="Gargeya S."/>
            <person name="Fitzgerald M."/>
            <person name="Haas B."/>
            <person name="Abouelleil A."/>
            <person name="Alvarado L."/>
            <person name="Arachchi H.M."/>
            <person name="Berlin A."/>
            <person name="Brown A."/>
            <person name="Chapman S.B."/>
            <person name="Chen Z."/>
            <person name="Dunbar C."/>
            <person name="Freedman E."/>
            <person name="Gearin G."/>
            <person name="Gellesch M."/>
            <person name="Goldberg J."/>
            <person name="Griggs A."/>
            <person name="Gujja S."/>
            <person name="Heiman D."/>
            <person name="Howarth C."/>
            <person name="Larson L."/>
            <person name="Lui A."/>
            <person name="MacDonald P.J.P."/>
            <person name="Mehta T."/>
            <person name="Montmayeur A."/>
            <person name="Murphy C."/>
            <person name="Neiman D."/>
            <person name="Pearson M."/>
            <person name="Priest M."/>
            <person name="Roberts A."/>
            <person name="Saif S."/>
            <person name="Shea T."/>
            <person name="Shenoy N."/>
            <person name="Sisk P."/>
            <person name="Stolte C."/>
            <person name="Sykes S."/>
            <person name="Wortman J."/>
            <person name="Nusbaum C."/>
            <person name="Birren B."/>
        </authorList>
    </citation>
    <scope>NUCLEOTIDE SEQUENCE [LARGE SCALE GENOMIC DNA]</scope>
    <source>
        <strain evidence="3">FOSC 3-a</strain>
    </source>
</reference>
<dbReference type="Proteomes" id="UP000030753">
    <property type="component" value="Unassembled WGS sequence"/>
</dbReference>
<gene>
    <name evidence="2" type="ORF">FOYG_15648</name>
</gene>
<evidence type="ECO:0000256" key="1">
    <source>
        <dbReference type="SAM" id="MobiDB-lite"/>
    </source>
</evidence>
<feature type="region of interest" description="Disordered" evidence="1">
    <location>
        <begin position="221"/>
        <end position="245"/>
    </location>
</feature>